<name>A0A9W6J9G2_9HYPH</name>
<evidence type="ECO:0000259" key="1">
    <source>
        <dbReference type="Pfam" id="PF04773"/>
    </source>
</evidence>
<dbReference type="PANTHER" id="PTHR30273:SF2">
    <property type="entry name" value="PROTEIN FECR"/>
    <property type="match status" value="1"/>
</dbReference>
<dbReference type="Pfam" id="PF16220">
    <property type="entry name" value="DUF4880"/>
    <property type="match status" value="1"/>
</dbReference>
<dbReference type="AlphaFoldDB" id="A0A9W6J9G2"/>
<accession>A0A9W6J9G2</accession>
<evidence type="ECO:0000313" key="3">
    <source>
        <dbReference type="EMBL" id="GLK72183.1"/>
    </source>
</evidence>
<dbReference type="Gene3D" id="2.60.120.1440">
    <property type="match status" value="1"/>
</dbReference>
<comment type="caution">
    <text evidence="3">The sequence shown here is derived from an EMBL/GenBank/DDBJ whole genome shotgun (WGS) entry which is preliminary data.</text>
</comment>
<dbReference type="InterPro" id="IPR012373">
    <property type="entry name" value="Ferrdict_sens_TM"/>
</dbReference>
<evidence type="ECO:0000313" key="4">
    <source>
        <dbReference type="Proteomes" id="UP001143370"/>
    </source>
</evidence>
<keyword evidence="3" id="KW-0808">Transferase</keyword>
<dbReference type="GO" id="GO:0016301">
    <property type="term" value="F:kinase activity"/>
    <property type="evidence" value="ECO:0007669"/>
    <property type="project" value="UniProtKB-KW"/>
</dbReference>
<organism evidence="3 4">
    <name type="scientific">Ancylobacter dichloromethanicus</name>
    <dbReference type="NCBI Taxonomy" id="518825"/>
    <lineage>
        <taxon>Bacteria</taxon>
        <taxon>Pseudomonadati</taxon>
        <taxon>Pseudomonadota</taxon>
        <taxon>Alphaproteobacteria</taxon>
        <taxon>Hyphomicrobiales</taxon>
        <taxon>Xanthobacteraceae</taxon>
        <taxon>Ancylobacter</taxon>
    </lineage>
</organism>
<dbReference type="InterPro" id="IPR032623">
    <property type="entry name" value="FecR_N"/>
</dbReference>
<dbReference type="GO" id="GO:0016989">
    <property type="term" value="F:sigma factor antagonist activity"/>
    <property type="evidence" value="ECO:0007669"/>
    <property type="project" value="TreeGrafter"/>
</dbReference>
<dbReference type="Proteomes" id="UP001143370">
    <property type="component" value="Unassembled WGS sequence"/>
</dbReference>
<dbReference type="RefSeq" id="WP_213369733.1">
    <property type="nucleotide sequence ID" value="NZ_BSFJ01000008.1"/>
</dbReference>
<dbReference type="InterPro" id="IPR006860">
    <property type="entry name" value="FecR"/>
</dbReference>
<gene>
    <name evidence="3" type="ORF">GCM10017643_22990</name>
</gene>
<reference evidence="3" key="2">
    <citation type="submission" date="2023-01" db="EMBL/GenBank/DDBJ databases">
        <authorList>
            <person name="Sun Q."/>
            <person name="Evtushenko L."/>
        </authorList>
    </citation>
    <scope>NUCLEOTIDE SEQUENCE</scope>
    <source>
        <strain evidence="3">VKM B-2484</strain>
    </source>
</reference>
<dbReference type="PIRSF" id="PIRSF018266">
    <property type="entry name" value="FecR"/>
    <property type="match status" value="1"/>
</dbReference>
<evidence type="ECO:0000259" key="2">
    <source>
        <dbReference type="Pfam" id="PF16220"/>
    </source>
</evidence>
<keyword evidence="4" id="KW-1185">Reference proteome</keyword>
<dbReference type="EMBL" id="BSFJ01000008">
    <property type="protein sequence ID" value="GLK72183.1"/>
    <property type="molecule type" value="Genomic_DNA"/>
</dbReference>
<protein>
    <submittedName>
        <fullName evidence="3">Histidine kinase</fullName>
    </submittedName>
</protein>
<reference evidence="3" key="1">
    <citation type="journal article" date="2014" name="Int. J. Syst. Evol. Microbiol.">
        <title>Complete genome sequence of Corynebacterium casei LMG S-19264T (=DSM 44701T), isolated from a smear-ripened cheese.</title>
        <authorList>
            <consortium name="US DOE Joint Genome Institute (JGI-PGF)"/>
            <person name="Walter F."/>
            <person name="Albersmeier A."/>
            <person name="Kalinowski J."/>
            <person name="Ruckert C."/>
        </authorList>
    </citation>
    <scope>NUCLEOTIDE SEQUENCE</scope>
    <source>
        <strain evidence="3">VKM B-2484</strain>
    </source>
</reference>
<feature type="domain" description="FecR protein" evidence="1">
    <location>
        <begin position="129"/>
        <end position="211"/>
    </location>
</feature>
<feature type="domain" description="FecR N-terminal" evidence="2">
    <location>
        <begin position="18"/>
        <end position="58"/>
    </location>
</feature>
<keyword evidence="3" id="KW-0418">Kinase</keyword>
<dbReference type="Pfam" id="PF04773">
    <property type="entry name" value="FecR"/>
    <property type="match status" value="1"/>
</dbReference>
<sequence length="322" mass="34448">MPALPDPEEHIEADGRHDRAALWLAKRAGGSLTPAEAAEMEAWLNAEPANRRAFDEMRVLWARLDEPARNLAARRRPARLMGAALFRPRSALSAMAVAGLACLGLWLVDPHFVEDWQADAVSGGALVSTVTLPDGSVARLAPDTALSWTFDEQQRHVWLLRGEAFFDVVPGSSPAFTVTSRGDGIRVVGTAFNVEQFSAANAVTVAHGAVRVTGARDLPSVLLSPGEQIRIEDGRPGQAGTADLDAALSWMSGRLVVQQRPVGEVTQELGRYLRGRVVVRSGLGGRRVSGSFPLDDPSGSLDTLAAAISARALHLPLMTVIY</sequence>
<proteinExistence type="predicted"/>
<dbReference type="PANTHER" id="PTHR30273">
    <property type="entry name" value="PERIPLASMIC SIGNAL SENSOR AND SIGMA FACTOR ACTIVATOR FECR-RELATED"/>
    <property type="match status" value="1"/>
</dbReference>